<keyword evidence="1" id="KW-0560">Oxidoreductase</keyword>
<dbReference type="GO" id="GO:0016616">
    <property type="term" value="F:oxidoreductase activity, acting on the CH-OH group of donors, NAD or NADP as acceptor"/>
    <property type="evidence" value="ECO:0007669"/>
    <property type="project" value="TreeGrafter"/>
</dbReference>
<dbReference type="eggNOG" id="KOG1502">
    <property type="taxonomic scope" value="Eukaryota"/>
</dbReference>
<dbReference type="HOGENOM" id="CLU_007383_9_2_1"/>
<evidence type="ECO:0000313" key="5">
    <source>
        <dbReference type="Proteomes" id="UP000005206"/>
    </source>
</evidence>
<evidence type="ECO:0000313" key="4">
    <source>
        <dbReference type="EMBL" id="EEU38888.1"/>
    </source>
</evidence>
<evidence type="ECO:0000256" key="1">
    <source>
        <dbReference type="ARBA" id="ARBA00023002"/>
    </source>
</evidence>
<dbReference type="KEGG" id="nhe:NECHADRAFT_98229"/>
<dbReference type="AlphaFoldDB" id="C7ZAQ9"/>
<evidence type="ECO:0000256" key="2">
    <source>
        <dbReference type="ARBA" id="ARBA00023445"/>
    </source>
</evidence>
<dbReference type="STRING" id="660122.C7ZAQ9"/>
<accession>C7ZAQ9</accession>
<dbReference type="Gene3D" id="3.40.50.720">
    <property type="entry name" value="NAD(P)-binding Rossmann-like Domain"/>
    <property type="match status" value="1"/>
</dbReference>
<dbReference type="GeneID" id="9672921"/>
<dbReference type="Proteomes" id="UP000005206">
    <property type="component" value="Unassembled WGS sequence"/>
</dbReference>
<keyword evidence="5" id="KW-1185">Reference proteome</keyword>
<dbReference type="InParanoid" id="C7ZAQ9"/>
<dbReference type="FunFam" id="3.40.50.720:FF:000191">
    <property type="entry name" value="Methylglyoxal reductase (NADPH-dependent)"/>
    <property type="match status" value="1"/>
</dbReference>
<dbReference type="CDD" id="cd05227">
    <property type="entry name" value="AR_SDR_e"/>
    <property type="match status" value="1"/>
</dbReference>
<organism evidence="4 5">
    <name type="scientific">Fusarium vanettenii (strain ATCC MYA-4622 / CBS 123669 / FGSC 9596 / NRRL 45880 / 77-13-4)</name>
    <name type="common">Fusarium solani subsp. pisi</name>
    <dbReference type="NCBI Taxonomy" id="660122"/>
    <lineage>
        <taxon>Eukaryota</taxon>
        <taxon>Fungi</taxon>
        <taxon>Dikarya</taxon>
        <taxon>Ascomycota</taxon>
        <taxon>Pezizomycotina</taxon>
        <taxon>Sordariomycetes</taxon>
        <taxon>Hypocreomycetidae</taxon>
        <taxon>Hypocreales</taxon>
        <taxon>Nectriaceae</taxon>
        <taxon>Fusarium</taxon>
        <taxon>Fusarium solani species complex</taxon>
        <taxon>Fusarium vanettenii</taxon>
    </lineage>
</organism>
<dbReference type="PANTHER" id="PTHR10366:SF564">
    <property type="entry name" value="STEROL-4-ALPHA-CARBOXYLATE 3-DEHYDROGENASE, DECARBOXYLATING"/>
    <property type="match status" value="1"/>
</dbReference>
<comment type="similarity">
    <text evidence="2">Belongs to the NAD(P)-dependent epimerase/dehydratase family. Dihydroflavonol-4-reductase subfamily.</text>
</comment>
<dbReference type="InterPro" id="IPR036291">
    <property type="entry name" value="NAD(P)-bd_dom_sf"/>
</dbReference>
<name>C7ZAQ9_FUSV7</name>
<dbReference type="InterPro" id="IPR001509">
    <property type="entry name" value="Epimerase_deHydtase"/>
</dbReference>
<protein>
    <recommendedName>
        <fullName evidence="3">NAD-dependent epimerase/dehydratase domain-containing protein</fullName>
    </recommendedName>
</protein>
<reference evidence="4 5" key="1">
    <citation type="journal article" date="2009" name="PLoS Genet.">
        <title>The genome of Nectria haematococca: contribution of supernumerary chromosomes to gene expansion.</title>
        <authorList>
            <person name="Coleman J.J."/>
            <person name="Rounsley S.D."/>
            <person name="Rodriguez-Carres M."/>
            <person name="Kuo A."/>
            <person name="Wasmann C.C."/>
            <person name="Grimwood J."/>
            <person name="Schmutz J."/>
            <person name="Taga M."/>
            <person name="White G.J."/>
            <person name="Zhou S."/>
            <person name="Schwartz D.C."/>
            <person name="Freitag M."/>
            <person name="Ma L.J."/>
            <person name="Danchin E.G."/>
            <person name="Henrissat B."/>
            <person name="Coutinho P.M."/>
            <person name="Nelson D.R."/>
            <person name="Straney D."/>
            <person name="Napoli C.A."/>
            <person name="Barker B.M."/>
            <person name="Gribskov M."/>
            <person name="Rep M."/>
            <person name="Kroken S."/>
            <person name="Molnar I."/>
            <person name="Rensing C."/>
            <person name="Kennell J.C."/>
            <person name="Zamora J."/>
            <person name="Farman M.L."/>
            <person name="Selker E.U."/>
            <person name="Salamov A."/>
            <person name="Shapiro H."/>
            <person name="Pangilinan J."/>
            <person name="Lindquist E."/>
            <person name="Lamers C."/>
            <person name="Grigoriev I.V."/>
            <person name="Geiser D.M."/>
            <person name="Covert S.F."/>
            <person name="Temporini E."/>
            <person name="Vanetten H.D."/>
        </authorList>
    </citation>
    <scope>NUCLEOTIDE SEQUENCE [LARGE SCALE GENOMIC DNA]</scope>
    <source>
        <strain evidence="5">ATCC MYA-4622 / CBS 123669 / FGSC 9596 / NRRL 45880 / 77-13-4</strain>
    </source>
</reference>
<proteinExistence type="inferred from homology"/>
<dbReference type="EMBL" id="GG698913">
    <property type="protein sequence ID" value="EEU38888.1"/>
    <property type="molecule type" value="Genomic_DNA"/>
</dbReference>
<dbReference type="InterPro" id="IPR050425">
    <property type="entry name" value="NAD(P)_dehydrat-like"/>
</dbReference>
<dbReference type="RefSeq" id="XP_003044601.1">
    <property type="nucleotide sequence ID" value="XM_003044555.1"/>
</dbReference>
<dbReference type="OrthoDB" id="2735536at2759"/>
<sequence length="338" mass="37204">MSKVLLTGGSGFVAAHVVKTLLERGHTVVTTVRSKTKGDQILAAHSGNQLKRLSYVIVSDIASRGAFDKAVQSEPPFDYVIHTASPFHDNWQDPVKDVLNPAIDGTTGILKAIQKYAPQVKRVVLTSSFAAIVNTASPPKVYDESSWNPITWNEAIAERSLVYRGSKKLAEEAAWKFMEDETPIFDLVTMNPPLVYGPIAHHLENLGSLNTSNTRIRDFVQGKVTTNELPPTGTYLFVDVRDLALAHVRAIEVPEAGGKRFFMVGGHCSHKRIVDAIRETHPGLASKLPKDPIDDFPADVYGYDNSRAREVLGIQFRSLWECIGDTAASLMKAIEQDQ</sequence>
<dbReference type="OMA" id="AWYAMSK"/>
<dbReference type="PANTHER" id="PTHR10366">
    <property type="entry name" value="NAD DEPENDENT EPIMERASE/DEHYDRATASE"/>
    <property type="match status" value="1"/>
</dbReference>
<dbReference type="FunCoup" id="C7ZAQ9">
    <property type="interactions" value="266"/>
</dbReference>
<gene>
    <name evidence="4" type="ORF">NECHADRAFT_98229</name>
</gene>
<dbReference type="VEuPathDB" id="FungiDB:NECHADRAFT_98229"/>
<evidence type="ECO:0000259" key="3">
    <source>
        <dbReference type="Pfam" id="PF01370"/>
    </source>
</evidence>
<dbReference type="Pfam" id="PF01370">
    <property type="entry name" value="Epimerase"/>
    <property type="match status" value="1"/>
</dbReference>
<feature type="domain" description="NAD-dependent epimerase/dehydratase" evidence="3">
    <location>
        <begin position="4"/>
        <end position="260"/>
    </location>
</feature>
<dbReference type="SUPFAM" id="SSF51735">
    <property type="entry name" value="NAD(P)-binding Rossmann-fold domains"/>
    <property type="match status" value="1"/>
</dbReference>